<proteinExistence type="predicted"/>
<dbReference type="Proteomes" id="UP000770717">
    <property type="component" value="Unassembled WGS sequence"/>
</dbReference>
<name>A0A8J6EJ80_ELECQ</name>
<reference evidence="1" key="1">
    <citation type="thesis" date="2020" institute="ProQuest LLC" country="789 East Eisenhower Parkway, Ann Arbor, MI, USA">
        <title>Comparative Genomics and Chromosome Evolution.</title>
        <authorList>
            <person name="Mudd A.B."/>
        </authorList>
    </citation>
    <scope>NUCLEOTIDE SEQUENCE</scope>
    <source>
        <strain evidence="1">HN-11 Male</strain>
        <tissue evidence="1">Kidney and liver</tissue>
    </source>
</reference>
<evidence type="ECO:0000313" key="1">
    <source>
        <dbReference type="EMBL" id="KAG9470214.1"/>
    </source>
</evidence>
<accession>A0A8J6EJ80</accession>
<evidence type="ECO:0000313" key="2">
    <source>
        <dbReference type="Proteomes" id="UP000770717"/>
    </source>
</evidence>
<protein>
    <submittedName>
        <fullName evidence="1">Uncharacterized protein</fullName>
    </submittedName>
</protein>
<keyword evidence="2" id="KW-1185">Reference proteome</keyword>
<gene>
    <name evidence="1" type="ORF">GDO78_018636</name>
</gene>
<dbReference type="AlphaFoldDB" id="A0A8J6EJ80"/>
<organism evidence="1 2">
    <name type="scientific">Eleutherodactylus coqui</name>
    <name type="common">Puerto Rican coqui</name>
    <dbReference type="NCBI Taxonomy" id="57060"/>
    <lineage>
        <taxon>Eukaryota</taxon>
        <taxon>Metazoa</taxon>
        <taxon>Chordata</taxon>
        <taxon>Craniata</taxon>
        <taxon>Vertebrata</taxon>
        <taxon>Euteleostomi</taxon>
        <taxon>Amphibia</taxon>
        <taxon>Batrachia</taxon>
        <taxon>Anura</taxon>
        <taxon>Neobatrachia</taxon>
        <taxon>Hyloidea</taxon>
        <taxon>Eleutherodactylidae</taxon>
        <taxon>Eleutherodactylinae</taxon>
        <taxon>Eleutherodactylus</taxon>
        <taxon>Eleutherodactylus</taxon>
    </lineage>
</organism>
<dbReference type="EMBL" id="WNTK01000339">
    <property type="protein sequence ID" value="KAG9470214.1"/>
    <property type="molecule type" value="Genomic_DNA"/>
</dbReference>
<sequence>MVSVNGSHPGAANPAQTSFFLSEGSLQLHKVQTLHSELERVFQGNTTADLLSESAAAEQKFSCGCAADMDGIHKLQWKPREPSVRKTRRKMEHDAISFCACDPHTGKKSHPHAFSCPTDTNSSLWAARRTDLPCRGHADIGPKGAFRQMIAQKMAFERSFCINC</sequence>
<comment type="caution">
    <text evidence="1">The sequence shown here is derived from an EMBL/GenBank/DDBJ whole genome shotgun (WGS) entry which is preliminary data.</text>
</comment>